<protein>
    <submittedName>
        <fullName evidence="3">SDR family NAD(P)-dependent oxidoreductase</fullName>
    </submittedName>
</protein>
<evidence type="ECO:0000313" key="3">
    <source>
        <dbReference type="EMBL" id="TWP53914.1"/>
    </source>
</evidence>
<dbReference type="EMBL" id="VOBR01000002">
    <property type="protein sequence ID" value="TWP53914.1"/>
    <property type="molecule type" value="Genomic_DNA"/>
</dbReference>
<name>A0A563F3I6_9PSEU</name>
<dbReference type="InterPro" id="IPR017972">
    <property type="entry name" value="Cyt_P450_CS"/>
</dbReference>
<keyword evidence="2" id="KW-0503">Monooxygenase</keyword>
<evidence type="ECO:0000256" key="1">
    <source>
        <dbReference type="ARBA" id="ARBA00010617"/>
    </source>
</evidence>
<organism evidence="3 4">
    <name type="scientific">Lentzea tibetensis</name>
    <dbReference type="NCBI Taxonomy" id="2591470"/>
    <lineage>
        <taxon>Bacteria</taxon>
        <taxon>Bacillati</taxon>
        <taxon>Actinomycetota</taxon>
        <taxon>Actinomycetes</taxon>
        <taxon>Pseudonocardiales</taxon>
        <taxon>Pseudonocardiaceae</taxon>
        <taxon>Lentzea</taxon>
    </lineage>
</organism>
<keyword evidence="2" id="KW-0349">Heme</keyword>
<evidence type="ECO:0000256" key="2">
    <source>
        <dbReference type="RuleBase" id="RU000461"/>
    </source>
</evidence>
<dbReference type="GO" id="GO:0016705">
    <property type="term" value="F:oxidoreductase activity, acting on paired donors, with incorporation or reduction of molecular oxygen"/>
    <property type="evidence" value="ECO:0007669"/>
    <property type="project" value="InterPro"/>
</dbReference>
<dbReference type="PRINTS" id="PR00359">
    <property type="entry name" value="BP450"/>
</dbReference>
<gene>
    <name evidence="3" type="ORF">FKR81_03945</name>
</gene>
<dbReference type="SUPFAM" id="SSF48264">
    <property type="entry name" value="Cytochrome P450"/>
    <property type="match status" value="1"/>
</dbReference>
<dbReference type="OrthoDB" id="4557982at2"/>
<keyword evidence="2" id="KW-0408">Iron</keyword>
<dbReference type="SUPFAM" id="SSF51735">
    <property type="entry name" value="NAD(P)-binding Rossmann-fold domains"/>
    <property type="match status" value="1"/>
</dbReference>
<dbReference type="InterPro" id="IPR002397">
    <property type="entry name" value="Cyt_P450_B"/>
</dbReference>
<evidence type="ECO:0000313" key="4">
    <source>
        <dbReference type="Proteomes" id="UP000316639"/>
    </source>
</evidence>
<dbReference type="InterPro" id="IPR001128">
    <property type="entry name" value="Cyt_P450"/>
</dbReference>
<dbReference type="Pfam" id="PF00067">
    <property type="entry name" value="p450"/>
    <property type="match status" value="1"/>
</dbReference>
<dbReference type="InterPro" id="IPR036396">
    <property type="entry name" value="Cyt_P450_sf"/>
</dbReference>
<dbReference type="Pfam" id="PF00106">
    <property type="entry name" value="adh_short"/>
    <property type="match status" value="1"/>
</dbReference>
<dbReference type="PROSITE" id="PS00086">
    <property type="entry name" value="CYTOCHROME_P450"/>
    <property type="match status" value="1"/>
</dbReference>
<dbReference type="Gene3D" id="3.40.50.720">
    <property type="entry name" value="NAD(P)-binding Rossmann-like Domain"/>
    <property type="match status" value="1"/>
</dbReference>
<dbReference type="InterPro" id="IPR002347">
    <property type="entry name" value="SDR_fam"/>
</dbReference>
<dbReference type="RefSeq" id="WP_146349510.1">
    <property type="nucleotide sequence ID" value="NZ_VOBR01000002.1"/>
</dbReference>
<dbReference type="InterPro" id="IPR036291">
    <property type="entry name" value="NAD(P)-bd_dom_sf"/>
</dbReference>
<dbReference type="GO" id="GO:0020037">
    <property type="term" value="F:heme binding"/>
    <property type="evidence" value="ECO:0007669"/>
    <property type="project" value="InterPro"/>
</dbReference>
<comment type="similarity">
    <text evidence="1 2">Belongs to the cytochrome P450 family.</text>
</comment>
<keyword evidence="2" id="KW-0479">Metal-binding</keyword>
<dbReference type="Gene3D" id="1.10.630.10">
    <property type="entry name" value="Cytochrome P450"/>
    <property type="match status" value="1"/>
</dbReference>
<reference evidence="3 4" key="1">
    <citation type="submission" date="2019-07" db="EMBL/GenBank/DDBJ databases">
        <title>Lentzea xizangensis sp. nov., isolated from Qinghai-Tibetan Plateau Soils.</title>
        <authorList>
            <person name="Huang J."/>
        </authorList>
    </citation>
    <scope>NUCLEOTIDE SEQUENCE [LARGE SCALE GENOMIC DNA]</scope>
    <source>
        <strain evidence="3 4">FXJ1.1311</strain>
    </source>
</reference>
<comment type="caution">
    <text evidence="3">The sequence shown here is derived from an EMBL/GenBank/DDBJ whole genome shotgun (WGS) entry which is preliminary data.</text>
</comment>
<dbReference type="PANTHER" id="PTHR46696:SF1">
    <property type="entry name" value="CYTOCHROME P450 YJIB-RELATED"/>
    <property type="match status" value="1"/>
</dbReference>
<keyword evidence="4" id="KW-1185">Reference proteome</keyword>
<keyword evidence="2" id="KW-0560">Oxidoreductase</keyword>
<dbReference type="GO" id="GO:0005506">
    <property type="term" value="F:iron ion binding"/>
    <property type="evidence" value="ECO:0007669"/>
    <property type="project" value="InterPro"/>
</dbReference>
<dbReference type="PANTHER" id="PTHR46696">
    <property type="entry name" value="P450, PUTATIVE (EUROFUNG)-RELATED"/>
    <property type="match status" value="1"/>
</dbReference>
<dbReference type="Proteomes" id="UP000316639">
    <property type="component" value="Unassembled WGS sequence"/>
</dbReference>
<accession>A0A563F3I6</accession>
<dbReference type="GO" id="GO:0004497">
    <property type="term" value="F:monooxygenase activity"/>
    <property type="evidence" value="ECO:0007669"/>
    <property type="project" value="UniProtKB-KW"/>
</dbReference>
<sequence>MRVVITGGAKGLGRAFTEAMVADGADVMVTGRDKVALDEVRAELGVEVMEADLAEDSMPHVPDRFDVRRDTRGHLGFGHGPHRCIGAELGRLETEIGLRMFFERFPHTTLVDEPVRWRSGAFMRRLDRLPVILG</sequence>
<dbReference type="AlphaFoldDB" id="A0A563F3I6"/>
<proteinExistence type="inferred from homology"/>